<sequence>LCHSSELYFYLSLFFFFPKGIGIREILLMNGCPGGETKCIVGVEECHGPVDCGLGRPISENSKSVVMTCIYIPPENRFKYVWKIIAPNKVSNSHILPNDSAVMEVHRDTHPITYQCETQGNESVIASVKYTVHATTGKLVETLTDLYHKTPKSLIISICFLFLFIIFFSHYSVSTFLFVQRGSFLFET</sequence>
<organism evidence="2 3">
    <name type="scientific">Anas platyrhynchos</name>
    <name type="common">Mallard</name>
    <name type="synonym">Anas boschas</name>
    <dbReference type="NCBI Taxonomy" id="8839"/>
    <lineage>
        <taxon>Eukaryota</taxon>
        <taxon>Metazoa</taxon>
        <taxon>Chordata</taxon>
        <taxon>Craniata</taxon>
        <taxon>Vertebrata</taxon>
        <taxon>Euteleostomi</taxon>
        <taxon>Archelosauria</taxon>
        <taxon>Archosauria</taxon>
        <taxon>Dinosauria</taxon>
        <taxon>Saurischia</taxon>
        <taxon>Theropoda</taxon>
        <taxon>Coelurosauria</taxon>
        <taxon>Aves</taxon>
        <taxon>Neognathae</taxon>
        <taxon>Galloanserae</taxon>
        <taxon>Anseriformes</taxon>
        <taxon>Anatidae</taxon>
        <taxon>Anatinae</taxon>
        <taxon>Anas</taxon>
    </lineage>
</organism>
<dbReference type="GO" id="GO:0001675">
    <property type="term" value="P:acrosome assembly"/>
    <property type="evidence" value="ECO:0007669"/>
    <property type="project" value="TreeGrafter"/>
</dbReference>
<evidence type="ECO:0000313" key="2">
    <source>
        <dbReference type="Ensembl" id="ENSAPLP00020017410.1"/>
    </source>
</evidence>
<dbReference type="PANTHER" id="PTHR47223">
    <property type="entry name" value="SPERM ACROSOME MEMBRANE-ASSOCIATED PROTEIN 1"/>
    <property type="match status" value="1"/>
</dbReference>
<protein>
    <recommendedName>
        <fullName evidence="4">Sperm acrosome membrane-associated protein 1</fullName>
    </recommendedName>
</protein>
<evidence type="ECO:0000256" key="1">
    <source>
        <dbReference type="SAM" id="Phobius"/>
    </source>
</evidence>
<feature type="transmembrane region" description="Helical" evidence="1">
    <location>
        <begin position="154"/>
        <end position="179"/>
    </location>
</feature>
<keyword evidence="1" id="KW-0812">Transmembrane</keyword>
<dbReference type="PANTHER" id="PTHR47223:SF1">
    <property type="entry name" value="SPERM ACROSOME MEMBRANE-ASSOCIATED PROTEIN 1"/>
    <property type="match status" value="1"/>
</dbReference>
<keyword evidence="1" id="KW-1133">Transmembrane helix</keyword>
<keyword evidence="1" id="KW-0472">Membrane</keyword>
<reference evidence="2" key="1">
    <citation type="submission" date="2019-08" db="EMBL/GenBank/DDBJ databases">
        <title>Three high-quality genomes provides insights into domestication of ducks.</title>
        <authorList>
            <person name="Hou Z.C."/>
            <person name="Zhu F."/>
            <person name="Yin Z.T."/>
            <person name="Zhang F."/>
        </authorList>
    </citation>
    <scope>NUCLEOTIDE SEQUENCE [LARGE SCALE GENOMIC DNA]</scope>
</reference>
<evidence type="ECO:0000313" key="3">
    <source>
        <dbReference type="Proteomes" id="UP000694400"/>
    </source>
</evidence>
<dbReference type="Ensembl" id="ENSAPLT00020018809.1">
    <property type="protein sequence ID" value="ENSAPLP00020017410.1"/>
    <property type="gene ID" value="ENSAPLG00020012454.1"/>
</dbReference>
<name>A0A8B9T9B8_ANAPL</name>
<evidence type="ECO:0008006" key="4">
    <source>
        <dbReference type="Google" id="ProtNLM"/>
    </source>
</evidence>
<dbReference type="AlphaFoldDB" id="A0A8B9T9B8"/>
<dbReference type="GO" id="GO:0002080">
    <property type="term" value="C:acrosomal membrane"/>
    <property type="evidence" value="ECO:0007669"/>
    <property type="project" value="InterPro"/>
</dbReference>
<dbReference type="InterPro" id="IPR037878">
    <property type="entry name" value="SPACA1"/>
</dbReference>
<dbReference type="Proteomes" id="UP000694400">
    <property type="component" value="Chromosome 3"/>
</dbReference>
<proteinExistence type="predicted"/>
<reference evidence="2" key="3">
    <citation type="submission" date="2025-09" db="UniProtKB">
        <authorList>
            <consortium name="Ensembl"/>
        </authorList>
    </citation>
    <scope>IDENTIFICATION</scope>
</reference>
<accession>A0A8B9T9B8</accession>
<reference evidence="2" key="2">
    <citation type="submission" date="2025-08" db="UniProtKB">
        <authorList>
            <consortium name="Ensembl"/>
        </authorList>
    </citation>
    <scope>IDENTIFICATION</scope>
</reference>